<keyword evidence="2 6" id="KW-0689">Ribosomal protein</keyword>
<dbReference type="PANTHER" id="PTHR45987:SF4">
    <property type="entry name" value="LARGE RIBOSOMAL SUBUNIT PROTEIN BL12M"/>
    <property type="match status" value="1"/>
</dbReference>
<dbReference type="SUPFAM" id="SSF48300">
    <property type="entry name" value="Ribosomal protein L7/12, oligomerisation (N-terminal) domain"/>
    <property type="match status" value="1"/>
</dbReference>
<evidence type="ECO:0000256" key="3">
    <source>
        <dbReference type="ARBA" id="ARBA00023274"/>
    </source>
</evidence>
<dbReference type="InterPro" id="IPR008932">
    <property type="entry name" value="Ribosomal_bL12_oligo"/>
</dbReference>
<dbReference type="OMA" id="RTICNAS"/>
<dbReference type="Pfam" id="PF16320">
    <property type="entry name" value="Ribosomal_L12_N"/>
    <property type="match status" value="1"/>
</dbReference>
<comment type="caution">
    <text evidence="6">The sequence shown here is derived from an EMBL/GenBank/DDBJ whole genome shotgun (WGS) entry which is preliminary data.</text>
</comment>
<proteinExistence type="inferred from homology"/>
<evidence type="ECO:0000256" key="2">
    <source>
        <dbReference type="ARBA" id="ARBA00022980"/>
    </source>
</evidence>
<evidence type="ECO:0000313" key="7">
    <source>
        <dbReference type="Proteomes" id="UP000238479"/>
    </source>
</evidence>
<dbReference type="AlphaFoldDB" id="A0A2P6RM38"/>
<keyword evidence="7" id="KW-1185">Reference proteome</keyword>
<evidence type="ECO:0000259" key="5">
    <source>
        <dbReference type="Pfam" id="PF16320"/>
    </source>
</evidence>
<dbReference type="GO" id="GO:0005840">
    <property type="term" value="C:ribosome"/>
    <property type="evidence" value="ECO:0007669"/>
    <property type="project" value="UniProtKB-KW"/>
</dbReference>
<dbReference type="NCBIfam" id="TIGR00855">
    <property type="entry name" value="L12"/>
    <property type="match status" value="1"/>
</dbReference>
<dbReference type="InterPro" id="IPR000206">
    <property type="entry name" value="Ribosomal_bL12"/>
</dbReference>
<feature type="domain" description="Large ribosomal subunit protein bL12 oligomerization" evidence="5">
    <location>
        <begin position="53"/>
        <end position="95"/>
    </location>
</feature>
<dbReference type="FunFam" id="3.30.1390.10:FF:000001">
    <property type="entry name" value="50S ribosomal protein L7/L12"/>
    <property type="match status" value="1"/>
</dbReference>
<protein>
    <submittedName>
        <fullName evidence="6">Putative ribosomal protein L7/L12</fullName>
    </submittedName>
</protein>
<dbReference type="GO" id="GO:1990904">
    <property type="term" value="C:ribonucleoprotein complex"/>
    <property type="evidence" value="ECO:0007669"/>
    <property type="project" value="UniProtKB-KW"/>
</dbReference>
<gene>
    <name evidence="6" type="ORF">RchiOBHm_Chr2g0100351</name>
</gene>
<feature type="domain" description="Large ribosomal subunit protein bL12 C-terminal" evidence="4">
    <location>
        <begin position="122"/>
        <end position="188"/>
    </location>
</feature>
<dbReference type="Gramene" id="PRQ47499">
    <property type="protein sequence ID" value="PRQ47499"/>
    <property type="gene ID" value="RchiOBHm_Chr2g0100351"/>
</dbReference>
<evidence type="ECO:0000256" key="1">
    <source>
        <dbReference type="ARBA" id="ARBA00007197"/>
    </source>
</evidence>
<evidence type="ECO:0000313" key="6">
    <source>
        <dbReference type="EMBL" id="PRQ47499.1"/>
    </source>
</evidence>
<dbReference type="GO" id="GO:0006412">
    <property type="term" value="P:translation"/>
    <property type="evidence" value="ECO:0007669"/>
    <property type="project" value="InterPro"/>
</dbReference>
<dbReference type="GO" id="GO:0003729">
    <property type="term" value="F:mRNA binding"/>
    <property type="evidence" value="ECO:0007669"/>
    <property type="project" value="TreeGrafter"/>
</dbReference>
<dbReference type="Gene3D" id="3.30.1390.10">
    <property type="match status" value="1"/>
</dbReference>
<name>A0A2P6RM38_ROSCH</name>
<dbReference type="InterPro" id="IPR013823">
    <property type="entry name" value="Ribosomal_bL12_C"/>
</dbReference>
<reference evidence="6 7" key="1">
    <citation type="journal article" date="2018" name="Nat. Genet.">
        <title>The Rosa genome provides new insights in the design of modern roses.</title>
        <authorList>
            <person name="Bendahmane M."/>
        </authorList>
    </citation>
    <scope>NUCLEOTIDE SEQUENCE [LARGE SCALE GENOMIC DNA]</scope>
    <source>
        <strain evidence="7">cv. Old Blush</strain>
    </source>
</reference>
<keyword evidence="3" id="KW-0687">Ribonucleoprotein</keyword>
<comment type="similarity">
    <text evidence="1">Belongs to the bacterial ribosomal protein bL12 family.</text>
</comment>
<dbReference type="Pfam" id="PF00542">
    <property type="entry name" value="Ribosomal_L12"/>
    <property type="match status" value="1"/>
</dbReference>
<dbReference type="InterPro" id="IPR014719">
    <property type="entry name" value="Ribosomal_bL12_C/ClpS-like"/>
</dbReference>
<dbReference type="GO" id="GO:0005737">
    <property type="term" value="C:cytoplasm"/>
    <property type="evidence" value="ECO:0007669"/>
    <property type="project" value="UniProtKB-ARBA"/>
</dbReference>
<dbReference type="EMBL" id="PDCK01000040">
    <property type="protein sequence ID" value="PRQ47499.1"/>
    <property type="molecule type" value="Genomic_DNA"/>
</dbReference>
<dbReference type="PANTHER" id="PTHR45987">
    <property type="entry name" value="39S RIBOSOMAL PROTEIN L12"/>
    <property type="match status" value="1"/>
</dbReference>
<dbReference type="SUPFAM" id="SSF54736">
    <property type="entry name" value="ClpS-like"/>
    <property type="match status" value="1"/>
</dbReference>
<dbReference type="GO" id="GO:0003735">
    <property type="term" value="F:structural constituent of ribosome"/>
    <property type="evidence" value="ECO:0007669"/>
    <property type="project" value="InterPro"/>
</dbReference>
<sequence length="209" mass="22789">MRYLRFISPHLSRIHKTLPQNPNLHSRPYLSSHFAASYTTAAPEKRPAPPEKVSAIADEISGLTLLEVSDLTEVLREKLGIKEMPAMMMMMPGMGIGGLRGGGKGGGAAAGKAEEKKEKTAFDVKLDSFDAAAKIKVIKEVRTFTALGLKEAKDLVEKAPTLLKKGVTKEEAESIVAKMKEVGAVVSMELMSWRDIKKRNALASRIVKM</sequence>
<dbReference type="CDD" id="cd00387">
    <property type="entry name" value="Ribosomal_L7_L12"/>
    <property type="match status" value="1"/>
</dbReference>
<accession>A0A2P6RM38</accession>
<dbReference type="Proteomes" id="UP000238479">
    <property type="component" value="Chromosome 2"/>
</dbReference>
<dbReference type="InterPro" id="IPR036235">
    <property type="entry name" value="Ribosomal_bL12_oligo_N_sf"/>
</dbReference>
<dbReference type="HAMAP" id="MF_00368">
    <property type="entry name" value="Ribosomal_bL12"/>
    <property type="match status" value="1"/>
</dbReference>
<evidence type="ECO:0000259" key="4">
    <source>
        <dbReference type="Pfam" id="PF00542"/>
    </source>
</evidence>
<organism evidence="6 7">
    <name type="scientific">Rosa chinensis</name>
    <name type="common">China rose</name>
    <dbReference type="NCBI Taxonomy" id="74649"/>
    <lineage>
        <taxon>Eukaryota</taxon>
        <taxon>Viridiplantae</taxon>
        <taxon>Streptophyta</taxon>
        <taxon>Embryophyta</taxon>
        <taxon>Tracheophyta</taxon>
        <taxon>Spermatophyta</taxon>
        <taxon>Magnoliopsida</taxon>
        <taxon>eudicotyledons</taxon>
        <taxon>Gunneridae</taxon>
        <taxon>Pentapetalae</taxon>
        <taxon>rosids</taxon>
        <taxon>fabids</taxon>
        <taxon>Rosales</taxon>
        <taxon>Rosaceae</taxon>
        <taxon>Rosoideae</taxon>
        <taxon>Rosoideae incertae sedis</taxon>
        <taxon>Rosa</taxon>
    </lineage>
</organism>
<dbReference type="STRING" id="74649.A0A2P6RM38"/>
<dbReference type="Gene3D" id="1.20.5.710">
    <property type="entry name" value="Single helix bin"/>
    <property type="match status" value="1"/>
</dbReference>